<reference evidence="3" key="2">
    <citation type="submission" date="2015-01" db="EMBL/GenBank/DDBJ databases">
        <title>Evolutionary Origins and Diversification of the Mycorrhizal Mutualists.</title>
        <authorList>
            <consortium name="DOE Joint Genome Institute"/>
            <consortium name="Mycorrhizal Genomics Consortium"/>
            <person name="Kohler A."/>
            <person name="Kuo A."/>
            <person name="Nagy L.G."/>
            <person name="Floudas D."/>
            <person name="Copeland A."/>
            <person name="Barry K.W."/>
            <person name="Cichocki N."/>
            <person name="Veneault-Fourrey C."/>
            <person name="LaButti K."/>
            <person name="Lindquist E.A."/>
            <person name="Lipzen A."/>
            <person name="Lundell T."/>
            <person name="Morin E."/>
            <person name="Murat C."/>
            <person name="Riley R."/>
            <person name="Ohm R."/>
            <person name="Sun H."/>
            <person name="Tunlid A."/>
            <person name="Henrissat B."/>
            <person name="Grigoriev I.V."/>
            <person name="Hibbett D.S."/>
            <person name="Martin F."/>
        </authorList>
    </citation>
    <scope>NUCLEOTIDE SEQUENCE [LARGE SCALE GENOMIC DNA]</scope>
    <source>
        <strain evidence="3">F 1598</strain>
    </source>
</reference>
<sequence length="371" mass="41088">MVLTLAEQLDVEPPSNPRPPRRRLTSEPILPVGLPSTGFLQREAQRCAPMALLKQLRRTPSPPSPTAEDEQPAKTRRSSVSSVTSSSSPNPAKVTIRPKSMPSHGSWKSPQPFEIFRAIEQKDIVFLMEVRDKAFHLLLRKSGDATPLLHAMRIGQSHRDVAIVLLGAFSRYVNYLQDDEIALPQTRIILKALRTNLKLAIDYGLQQSQSDLVASFLQTLIMSEGDKWVVAQVSNIGLALRAGTSGKPVQTAESAVRSFATKELGKAAAIATLEDYVANATADLLLLGAWSSAVDLVKGESIPTYYFARDDRVYKAFMEQIERHKGAIQNALNRRLRWQIRILAKVLEGRNTTYRSKVELLASQLDEGEGV</sequence>
<dbReference type="Proteomes" id="UP000054166">
    <property type="component" value="Unassembled WGS sequence"/>
</dbReference>
<dbReference type="OrthoDB" id="3005035at2759"/>
<dbReference type="AlphaFoldDB" id="A0A0C3GGB2"/>
<feature type="region of interest" description="Disordered" evidence="1">
    <location>
        <begin position="1"/>
        <end position="108"/>
    </location>
</feature>
<evidence type="ECO:0000313" key="3">
    <source>
        <dbReference type="Proteomes" id="UP000054166"/>
    </source>
</evidence>
<accession>A0A0C3GGB2</accession>
<dbReference type="HOGENOM" id="CLU_056587_0_0_1"/>
<keyword evidence="3" id="KW-1185">Reference proteome</keyword>
<protein>
    <submittedName>
        <fullName evidence="2">Uncharacterized protein</fullName>
    </submittedName>
</protein>
<feature type="compositionally biased region" description="Low complexity" evidence="1">
    <location>
        <begin position="78"/>
        <end position="88"/>
    </location>
</feature>
<evidence type="ECO:0000256" key="1">
    <source>
        <dbReference type="SAM" id="MobiDB-lite"/>
    </source>
</evidence>
<dbReference type="EMBL" id="KN832972">
    <property type="protein sequence ID" value="KIM90704.1"/>
    <property type="molecule type" value="Genomic_DNA"/>
</dbReference>
<name>A0A0C3GGB2_PILCF</name>
<dbReference type="InParanoid" id="A0A0C3GGB2"/>
<reference evidence="2 3" key="1">
    <citation type="submission" date="2014-04" db="EMBL/GenBank/DDBJ databases">
        <authorList>
            <consortium name="DOE Joint Genome Institute"/>
            <person name="Kuo A."/>
            <person name="Tarkka M."/>
            <person name="Buscot F."/>
            <person name="Kohler A."/>
            <person name="Nagy L.G."/>
            <person name="Floudas D."/>
            <person name="Copeland A."/>
            <person name="Barry K.W."/>
            <person name="Cichocki N."/>
            <person name="Veneault-Fourrey C."/>
            <person name="LaButti K."/>
            <person name="Lindquist E.A."/>
            <person name="Lipzen A."/>
            <person name="Lundell T."/>
            <person name="Morin E."/>
            <person name="Murat C."/>
            <person name="Sun H."/>
            <person name="Tunlid A."/>
            <person name="Henrissat B."/>
            <person name="Grigoriev I.V."/>
            <person name="Hibbett D.S."/>
            <person name="Martin F."/>
            <person name="Nordberg H.P."/>
            <person name="Cantor M.N."/>
            <person name="Hua S.X."/>
        </authorList>
    </citation>
    <scope>NUCLEOTIDE SEQUENCE [LARGE SCALE GENOMIC DNA]</scope>
    <source>
        <strain evidence="2 3">F 1598</strain>
    </source>
</reference>
<organism evidence="2 3">
    <name type="scientific">Piloderma croceum (strain F 1598)</name>
    <dbReference type="NCBI Taxonomy" id="765440"/>
    <lineage>
        <taxon>Eukaryota</taxon>
        <taxon>Fungi</taxon>
        <taxon>Dikarya</taxon>
        <taxon>Basidiomycota</taxon>
        <taxon>Agaricomycotina</taxon>
        <taxon>Agaricomycetes</taxon>
        <taxon>Agaricomycetidae</taxon>
        <taxon>Atheliales</taxon>
        <taxon>Atheliaceae</taxon>
        <taxon>Piloderma</taxon>
    </lineage>
</organism>
<evidence type="ECO:0000313" key="2">
    <source>
        <dbReference type="EMBL" id="KIM90704.1"/>
    </source>
</evidence>
<proteinExistence type="predicted"/>
<gene>
    <name evidence="2" type="ORF">PILCRDRAFT_811163</name>
</gene>